<dbReference type="GO" id="GO:0004318">
    <property type="term" value="F:enoyl-[acyl-carrier-protein] reductase (NADH) activity"/>
    <property type="evidence" value="ECO:0007669"/>
    <property type="project" value="UniProtKB-EC"/>
</dbReference>
<evidence type="ECO:0000256" key="5">
    <source>
        <dbReference type="ARBA" id="ARBA00023002"/>
    </source>
</evidence>
<evidence type="ECO:0000256" key="11">
    <source>
        <dbReference type="PIRSR" id="PIRSR000094-3"/>
    </source>
</evidence>
<dbReference type="EC" id="1.3.1.9" evidence="8"/>
<evidence type="ECO:0000256" key="2">
    <source>
        <dbReference type="ARBA" id="ARBA00009233"/>
    </source>
</evidence>
<accession>A0A6J4V0D2</accession>
<dbReference type="PRINTS" id="PR00081">
    <property type="entry name" value="GDHRDH"/>
</dbReference>
<dbReference type="Pfam" id="PF13561">
    <property type="entry name" value="adh_short_C2"/>
    <property type="match status" value="1"/>
</dbReference>
<dbReference type="InterPro" id="IPR014358">
    <property type="entry name" value="Enoyl-ACP_Rdtase_NADH"/>
</dbReference>
<evidence type="ECO:0000256" key="8">
    <source>
        <dbReference type="PIRNR" id="PIRNR000094"/>
    </source>
</evidence>
<dbReference type="Gene3D" id="1.10.8.400">
    <property type="entry name" value="Enoyl acyl carrier protein reductase"/>
    <property type="match status" value="1"/>
</dbReference>
<dbReference type="EMBL" id="CADCWL010000102">
    <property type="protein sequence ID" value="CAA9565524.1"/>
    <property type="molecule type" value="Genomic_DNA"/>
</dbReference>
<evidence type="ECO:0000256" key="9">
    <source>
        <dbReference type="PIRSR" id="PIRSR000094-1"/>
    </source>
</evidence>
<evidence type="ECO:0000313" key="12">
    <source>
        <dbReference type="EMBL" id="CAA9565524.1"/>
    </source>
</evidence>
<evidence type="ECO:0000256" key="3">
    <source>
        <dbReference type="ARBA" id="ARBA00022516"/>
    </source>
</evidence>
<evidence type="ECO:0000256" key="10">
    <source>
        <dbReference type="PIRSR" id="PIRSR000094-2"/>
    </source>
</evidence>
<feature type="binding site" evidence="11">
    <location>
        <begin position="32"/>
        <end position="33"/>
    </location>
    <ligand>
        <name>NAD(+)</name>
        <dbReference type="ChEBI" id="CHEBI:57540"/>
    </ligand>
</feature>
<evidence type="ECO:0000256" key="1">
    <source>
        <dbReference type="ARBA" id="ARBA00005194"/>
    </source>
</evidence>
<feature type="active site" description="Proton acceptor" evidence="9">
    <location>
        <position position="168"/>
    </location>
</feature>
<dbReference type="InterPro" id="IPR036291">
    <property type="entry name" value="NAD(P)-bd_dom_sf"/>
</dbReference>
<feature type="binding site" evidence="11">
    <location>
        <position position="175"/>
    </location>
    <ligand>
        <name>NAD(+)</name>
        <dbReference type="ChEBI" id="CHEBI:57540"/>
    </ligand>
</feature>
<feature type="active site" description="Proton acceptor" evidence="9">
    <location>
        <position position="158"/>
    </location>
</feature>
<comment type="pathway">
    <text evidence="1">Lipid metabolism; fatty acid biosynthesis.</text>
</comment>
<dbReference type="GO" id="GO:0006633">
    <property type="term" value="P:fatty acid biosynthetic process"/>
    <property type="evidence" value="ECO:0007669"/>
    <property type="project" value="UniProtKB-KW"/>
</dbReference>
<feature type="binding site" evidence="11">
    <location>
        <position position="26"/>
    </location>
    <ligand>
        <name>NAD(+)</name>
        <dbReference type="ChEBI" id="CHEBI:57540"/>
    </ligand>
</feature>
<dbReference type="Gene3D" id="3.40.50.720">
    <property type="entry name" value="NAD(P)-binding Rossmann-like Domain"/>
    <property type="match status" value="1"/>
</dbReference>
<feature type="binding site" evidence="11">
    <location>
        <position position="105"/>
    </location>
    <ligand>
        <name>NAD(+)</name>
        <dbReference type="ChEBI" id="CHEBI:57540"/>
    </ligand>
</feature>
<organism evidence="12">
    <name type="scientific">uncultured Thermomicrobiales bacterium</name>
    <dbReference type="NCBI Taxonomy" id="1645740"/>
    <lineage>
        <taxon>Bacteria</taxon>
        <taxon>Pseudomonadati</taxon>
        <taxon>Thermomicrobiota</taxon>
        <taxon>Thermomicrobia</taxon>
        <taxon>Thermomicrobiales</taxon>
        <taxon>environmental samples</taxon>
    </lineage>
</organism>
<keyword evidence="5 8" id="KW-0560">Oxidoreductase</keyword>
<comment type="catalytic activity">
    <reaction evidence="8">
        <text>a 2,3-saturated acyl-[ACP] + NAD(+) = a (2E)-enoyl-[ACP] + NADH + H(+)</text>
        <dbReference type="Rhea" id="RHEA:10240"/>
        <dbReference type="Rhea" id="RHEA-COMP:9925"/>
        <dbReference type="Rhea" id="RHEA-COMP:9926"/>
        <dbReference type="ChEBI" id="CHEBI:15378"/>
        <dbReference type="ChEBI" id="CHEBI:57540"/>
        <dbReference type="ChEBI" id="CHEBI:57945"/>
        <dbReference type="ChEBI" id="CHEBI:78784"/>
        <dbReference type="ChEBI" id="CHEBI:78785"/>
        <dbReference type="EC" id="1.3.1.9"/>
    </reaction>
</comment>
<dbReference type="InterPro" id="IPR002347">
    <property type="entry name" value="SDR_fam"/>
</dbReference>
<dbReference type="SUPFAM" id="SSF51735">
    <property type="entry name" value="NAD(P)-binding Rossmann-fold domains"/>
    <property type="match status" value="1"/>
</dbReference>
<keyword evidence="3 8" id="KW-0444">Lipid biosynthesis</keyword>
<evidence type="ECO:0000256" key="7">
    <source>
        <dbReference type="ARBA" id="ARBA00023160"/>
    </source>
</evidence>
<dbReference type="PANTHER" id="PTHR43159">
    <property type="entry name" value="ENOYL-[ACYL-CARRIER-PROTEIN] REDUCTASE"/>
    <property type="match status" value="1"/>
</dbReference>
<dbReference type="PANTHER" id="PTHR43159:SF2">
    <property type="entry name" value="ENOYL-[ACYL-CARRIER-PROTEIN] REDUCTASE [NADH], CHLOROPLASTIC"/>
    <property type="match status" value="1"/>
</dbReference>
<dbReference type="PIRSF" id="PIRSF000094">
    <property type="entry name" value="Enoyl-ACP_rdct"/>
    <property type="match status" value="1"/>
</dbReference>
<reference evidence="12" key="1">
    <citation type="submission" date="2020-02" db="EMBL/GenBank/DDBJ databases">
        <authorList>
            <person name="Meier V. D."/>
        </authorList>
    </citation>
    <scope>NUCLEOTIDE SEQUENCE</scope>
    <source>
        <strain evidence="12">AVDCRST_MAG19</strain>
    </source>
</reference>
<comment type="similarity">
    <text evidence="2 8">Belongs to the short-chain dehydrogenases/reductases (SDR) family. FabI subfamily.</text>
</comment>
<feature type="binding site" evidence="10">
    <location>
        <position position="108"/>
    </location>
    <ligand>
        <name>substrate</name>
    </ligand>
</feature>
<evidence type="ECO:0000256" key="6">
    <source>
        <dbReference type="ARBA" id="ARBA00023098"/>
    </source>
</evidence>
<evidence type="ECO:0000256" key="4">
    <source>
        <dbReference type="ARBA" id="ARBA00022832"/>
    </source>
</evidence>
<dbReference type="CDD" id="cd05372">
    <property type="entry name" value="ENR_SDR"/>
    <property type="match status" value="1"/>
</dbReference>
<sequence length="268" mass="27921">MAEAAGQVTTQAATGALAGKVCVVMGVQNRWSIAYAIGEAMAAAGARLVLTYVDDRAKRDADALIGQVPDARGYACNVESDEELVALGEALGRDYGRVDALVHSIGFAPAAAMKGRFLETTRDDFKVTHSVSVYSLIAAARAVAPLMTDGGSITTLTYIGSERVFPQYKVMGVAKAALEATVRYLAADLGEERIRVNAISAGPLKTAAARGIPGFADMHGQLLEKTPLKEGFDAEKVARTAVFLAGAGAAAITGETLHVDNGYHAMGM</sequence>
<name>A0A6J4V0D2_9BACT</name>
<dbReference type="AlphaFoldDB" id="A0A6J4V0D2"/>
<keyword evidence="6" id="KW-0443">Lipid metabolism</keyword>
<proteinExistence type="inferred from homology"/>
<keyword evidence="4" id="KW-0276">Fatty acid metabolism</keyword>
<keyword evidence="7 8" id="KW-0275">Fatty acid biosynthesis</keyword>
<keyword evidence="8 11" id="KW-0520">NAD</keyword>
<protein>
    <recommendedName>
        <fullName evidence="8">Enoyl-[acyl-carrier-protein] reductase [NADH]</fullName>
        <ecNumber evidence="8">1.3.1.9</ecNumber>
    </recommendedName>
</protein>
<gene>
    <name evidence="12" type="ORF">AVDCRST_MAG19-2213</name>
</gene>